<reference evidence="8 9" key="1">
    <citation type="submission" date="2019-02" db="EMBL/GenBank/DDBJ databases">
        <title>Deep-cultivation of Planctomycetes and their phenomic and genomic characterization uncovers novel biology.</title>
        <authorList>
            <person name="Wiegand S."/>
            <person name="Jogler M."/>
            <person name="Boedeker C."/>
            <person name="Pinto D."/>
            <person name="Vollmers J."/>
            <person name="Rivas-Marin E."/>
            <person name="Kohn T."/>
            <person name="Peeters S.H."/>
            <person name="Heuer A."/>
            <person name="Rast P."/>
            <person name="Oberbeckmann S."/>
            <person name="Bunk B."/>
            <person name="Jeske O."/>
            <person name="Meyerdierks A."/>
            <person name="Storesund J.E."/>
            <person name="Kallscheuer N."/>
            <person name="Luecker S."/>
            <person name="Lage O.M."/>
            <person name="Pohl T."/>
            <person name="Merkel B.J."/>
            <person name="Hornburger P."/>
            <person name="Mueller R.-W."/>
            <person name="Bruemmer F."/>
            <person name="Labrenz M."/>
            <person name="Spormann A.M."/>
            <person name="Op den Camp H."/>
            <person name="Overmann J."/>
            <person name="Amann R."/>
            <person name="Jetten M.S.M."/>
            <person name="Mascher T."/>
            <person name="Medema M.H."/>
            <person name="Devos D.P."/>
            <person name="Kaster A.-K."/>
            <person name="Ovreas L."/>
            <person name="Rohde M."/>
            <person name="Galperin M.Y."/>
            <person name="Jogler C."/>
        </authorList>
    </citation>
    <scope>NUCLEOTIDE SEQUENCE [LARGE SCALE GENOMIC DNA]</scope>
    <source>
        <strain evidence="8 9">Pan216</strain>
    </source>
</reference>
<evidence type="ECO:0000256" key="3">
    <source>
        <dbReference type="ARBA" id="ARBA00022989"/>
    </source>
</evidence>
<dbReference type="NCBIfam" id="NF010186">
    <property type="entry name" value="PRK13665.1"/>
    <property type="match status" value="1"/>
</dbReference>
<evidence type="ECO:0000256" key="5">
    <source>
        <dbReference type="HAMAP-Rule" id="MF_01562"/>
    </source>
</evidence>
<dbReference type="Pfam" id="PF12127">
    <property type="entry name" value="FloA"/>
    <property type="match status" value="1"/>
</dbReference>
<evidence type="ECO:0000256" key="2">
    <source>
        <dbReference type="ARBA" id="ARBA00022692"/>
    </source>
</evidence>
<evidence type="ECO:0000313" key="9">
    <source>
        <dbReference type="Proteomes" id="UP000317093"/>
    </source>
</evidence>
<protein>
    <recommendedName>
        <fullName evidence="5">Flotillin-like protein FloA</fullName>
    </recommendedName>
</protein>
<dbReference type="InterPro" id="IPR022853">
    <property type="entry name" value="FloA"/>
</dbReference>
<name>A0A518AYH5_9BACT</name>
<evidence type="ECO:0000256" key="1">
    <source>
        <dbReference type="ARBA" id="ARBA00022475"/>
    </source>
</evidence>
<feature type="region of interest" description="Disordered" evidence="7">
    <location>
        <begin position="331"/>
        <end position="354"/>
    </location>
</feature>
<dbReference type="HAMAP" id="MF_01562">
    <property type="entry name" value="FloA"/>
    <property type="match status" value="1"/>
</dbReference>
<comment type="function">
    <text evidence="5">Found in functional membrane microdomains (FMM) that may be equivalent to eukaryotic membrane rafts FMMs are highly dynamic and increase in number as cells age. Flotillins are thought to be important factors in membrane fluidity.</text>
</comment>
<dbReference type="RefSeq" id="WP_145254587.1">
    <property type="nucleotide sequence ID" value="NZ_CP036279.1"/>
</dbReference>
<keyword evidence="4 5" id="KW-0472">Membrane</keyword>
<evidence type="ECO:0000256" key="4">
    <source>
        <dbReference type="ARBA" id="ARBA00023136"/>
    </source>
</evidence>
<comment type="caution">
    <text evidence="5">Lacks conserved residue(s) required for the propagation of feature annotation.</text>
</comment>
<proteinExistence type="inferred from homology"/>
<accession>A0A518AYH5</accession>
<dbReference type="GO" id="GO:0005886">
    <property type="term" value="C:plasma membrane"/>
    <property type="evidence" value="ECO:0007669"/>
    <property type="project" value="UniProtKB-SubCell"/>
</dbReference>
<keyword evidence="9" id="KW-1185">Reference proteome</keyword>
<keyword evidence="3 5" id="KW-1133">Transmembrane helix</keyword>
<keyword evidence="2 5" id="KW-0812">Transmembrane</keyword>
<evidence type="ECO:0000313" key="8">
    <source>
        <dbReference type="EMBL" id="QDU59775.1"/>
    </source>
</evidence>
<feature type="compositionally biased region" description="Polar residues" evidence="7">
    <location>
        <begin position="340"/>
        <end position="354"/>
    </location>
</feature>
<dbReference type="KEGG" id="knv:Pan216_06070"/>
<comment type="subunit">
    <text evidence="5">Homooligomerizes.</text>
</comment>
<keyword evidence="6" id="KW-0175">Coiled coil</keyword>
<organism evidence="8 9">
    <name type="scientific">Kolteria novifilia</name>
    <dbReference type="NCBI Taxonomy" id="2527975"/>
    <lineage>
        <taxon>Bacteria</taxon>
        <taxon>Pseudomonadati</taxon>
        <taxon>Planctomycetota</taxon>
        <taxon>Planctomycetia</taxon>
        <taxon>Kolteriales</taxon>
        <taxon>Kolteriaceae</taxon>
        <taxon>Kolteria</taxon>
    </lineage>
</organism>
<feature type="transmembrane region" description="Helical" evidence="5">
    <location>
        <begin position="7"/>
        <end position="27"/>
    </location>
</feature>
<dbReference type="EMBL" id="CP036279">
    <property type="protein sequence ID" value="QDU59775.1"/>
    <property type="molecule type" value="Genomic_DNA"/>
</dbReference>
<dbReference type="OrthoDB" id="9808365at2"/>
<gene>
    <name evidence="5" type="primary">floA</name>
    <name evidence="8" type="ORF">Pan216_06070</name>
</gene>
<comment type="subcellular location">
    <subcellularLocation>
        <location evidence="5">Cell membrane</location>
        <topology evidence="5">Single-pass membrane protein</topology>
    </subcellularLocation>
    <subcellularLocation>
        <location evidence="5">Membrane raft</location>
        <topology evidence="5">Single-pass membrane protein</topology>
    </subcellularLocation>
</comment>
<dbReference type="GO" id="GO:0045121">
    <property type="term" value="C:membrane raft"/>
    <property type="evidence" value="ECO:0007669"/>
    <property type="project" value="UniProtKB-SubCell"/>
</dbReference>
<comment type="similarity">
    <text evidence="5">Belongs to the flotillin-like FloA family.</text>
</comment>
<evidence type="ECO:0000256" key="7">
    <source>
        <dbReference type="SAM" id="MobiDB-lite"/>
    </source>
</evidence>
<keyword evidence="1 5" id="KW-1003">Cell membrane</keyword>
<dbReference type="AlphaFoldDB" id="A0A518AYH5"/>
<dbReference type="Proteomes" id="UP000317093">
    <property type="component" value="Chromosome"/>
</dbReference>
<feature type="coiled-coil region" evidence="6">
    <location>
        <begin position="256"/>
        <end position="297"/>
    </location>
</feature>
<evidence type="ECO:0000256" key="6">
    <source>
        <dbReference type="SAM" id="Coils"/>
    </source>
</evidence>
<sequence>MDNPLTILAIVAACIVALFVLFGLWFLSSFFRLWLQAFLTHAGVSIADIMGMFLRRVGNKPHHYKMITLSKIMATQAGLKIPTRELESHYLAGGNVPNVIRALIAADRADIPLTFKQATAIDLAGRNVLEAVQTSVLPKVIDCPDRTRGRFTADGVAKDGIQLRARARVTVRTNLERLIGGAKEDTVIARVGEGIVNTIGMADTYKDVLEAPERISKRVLERGLDSGTAFAILSIDIADVDVGDNVGAKLQGDQASADLRRARAEAEGERAKAIARQQEMQALVEEYRSTLVEAESQVPKAIADAIESGGLGIMDYYRLRNIQADTEMRASFAGTGNSGGYQNRNTQSDNTSSS</sequence>